<protein>
    <submittedName>
        <fullName evidence="3">Nucleotide-binding universal stress protein, UspA family</fullName>
    </submittedName>
</protein>
<dbReference type="RefSeq" id="WP_073082968.1">
    <property type="nucleotide sequence ID" value="NZ_FRBL01000006.1"/>
</dbReference>
<dbReference type="InterPro" id="IPR006015">
    <property type="entry name" value="Universal_stress_UspA"/>
</dbReference>
<dbReference type="PRINTS" id="PR01438">
    <property type="entry name" value="UNVRSLSTRESS"/>
</dbReference>
<evidence type="ECO:0000313" key="4">
    <source>
        <dbReference type="Proteomes" id="UP000184420"/>
    </source>
</evidence>
<name>A0A1M7FC58_9BACT</name>
<gene>
    <name evidence="3" type="ORF">SAMN05444266_10683</name>
</gene>
<dbReference type="PANTHER" id="PTHR46268:SF15">
    <property type="entry name" value="UNIVERSAL STRESS PROTEIN HP_0031"/>
    <property type="match status" value="1"/>
</dbReference>
<dbReference type="STRING" id="1419482.SAMN05444266_10683"/>
<keyword evidence="4" id="KW-1185">Reference proteome</keyword>
<accession>A0A1M7FC58</accession>
<dbReference type="EMBL" id="FRBL01000006">
    <property type="protein sequence ID" value="SHM01641.1"/>
    <property type="molecule type" value="Genomic_DNA"/>
</dbReference>
<dbReference type="InterPro" id="IPR014729">
    <property type="entry name" value="Rossmann-like_a/b/a_fold"/>
</dbReference>
<dbReference type="OrthoDB" id="9788959at2"/>
<dbReference type="PANTHER" id="PTHR46268">
    <property type="entry name" value="STRESS RESPONSE PROTEIN NHAX"/>
    <property type="match status" value="1"/>
</dbReference>
<dbReference type="AlphaFoldDB" id="A0A1M7FC58"/>
<dbReference type="Gene3D" id="3.40.50.620">
    <property type="entry name" value="HUPs"/>
    <property type="match status" value="1"/>
</dbReference>
<dbReference type="SUPFAM" id="SSF52402">
    <property type="entry name" value="Adenine nucleotide alpha hydrolases-like"/>
    <property type="match status" value="1"/>
</dbReference>
<proteinExistence type="inferred from homology"/>
<dbReference type="CDD" id="cd00293">
    <property type="entry name" value="USP-like"/>
    <property type="match status" value="1"/>
</dbReference>
<evidence type="ECO:0000313" key="3">
    <source>
        <dbReference type="EMBL" id="SHM01641.1"/>
    </source>
</evidence>
<comment type="similarity">
    <text evidence="1">Belongs to the universal stress protein A family.</text>
</comment>
<feature type="domain" description="UspA" evidence="2">
    <location>
        <begin position="3"/>
        <end position="135"/>
    </location>
</feature>
<dbReference type="Proteomes" id="UP000184420">
    <property type="component" value="Unassembled WGS sequence"/>
</dbReference>
<dbReference type="InterPro" id="IPR006016">
    <property type="entry name" value="UspA"/>
</dbReference>
<reference evidence="3 4" key="1">
    <citation type="submission" date="2016-11" db="EMBL/GenBank/DDBJ databases">
        <authorList>
            <person name="Jaros S."/>
            <person name="Januszkiewicz K."/>
            <person name="Wedrychowicz H."/>
        </authorList>
    </citation>
    <scope>NUCLEOTIDE SEQUENCE [LARGE SCALE GENOMIC DNA]</scope>
    <source>
        <strain evidence="3 4">DSM 27406</strain>
    </source>
</reference>
<organism evidence="3 4">
    <name type="scientific">Chitinophaga jiangningensis</name>
    <dbReference type="NCBI Taxonomy" id="1419482"/>
    <lineage>
        <taxon>Bacteria</taxon>
        <taxon>Pseudomonadati</taxon>
        <taxon>Bacteroidota</taxon>
        <taxon>Chitinophagia</taxon>
        <taxon>Chitinophagales</taxon>
        <taxon>Chitinophagaceae</taxon>
        <taxon>Chitinophaga</taxon>
    </lineage>
</organism>
<evidence type="ECO:0000259" key="2">
    <source>
        <dbReference type="Pfam" id="PF00582"/>
    </source>
</evidence>
<evidence type="ECO:0000256" key="1">
    <source>
        <dbReference type="ARBA" id="ARBA00008791"/>
    </source>
</evidence>
<sequence length="141" mass="15019">MSEIMIAVDLSPFSAEVISQGVALAQRMQTSVTLFSVVEVGLGMALPETVSDLPERIRETAAALEDYKTQHPGADIKIVVATGNPKVVTLEKAHEGDTAILVVGTHGRTGIDHMLVGSTAESIIRHARIPVLVVPYNKADH</sequence>
<dbReference type="Pfam" id="PF00582">
    <property type="entry name" value="Usp"/>
    <property type="match status" value="1"/>
</dbReference>